<dbReference type="HOGENOM" id="CLU_006756_1_0_7"/>
<evidence type="ECO:0000256" key="9">
    <source>
        <dbReference type="ARBA" id="ARBA00023237"/>
    </source>
</evidence>
<dbReference type="Proteomes" id="UP000016587">
    <property type="component" value="Plasmid unnamed"/>
</dbReference>
<dbReference type="eggNOG" id="COG1450">
    <property type="taxonomic scope" value="Bacteria"/>
</dbReference>
<evidence type="ECO:0000256" key="2">
    <source>
        <dbReference type="ARBA" id="ARBA00006980"/>
    </source>
</evidence>
<feature type="domain" description="NolW-like" evidence="13">
    <location>
        <begin position="290"/>
        <end position="374"/>
    </location>
</feature>
<protein>
    <submittedName>
        <fullName evidence="15">General secretion pathway protein D</fullName>
    </submittedName>
</protein>
<comment type="subcellular location">
    <subcellularLocation>
        <location evidence="1 10">Cell outer membrane</location>
    </subcellularLocation>
</comment>
<gene>
    <name evidence="15" type="primary">gspD</name>
    <name evidence="15" type="ORF">DGI_4003</name>
</gene>
<dbReference type="PRINTS" id="PR00811">
    <property type="entry name" value="BCTERIALGSPD"/>
</dbReference>
<evidence type="ECO:0000256" key="11">
    <source>
        <dbReference type="SAM" id="SignalP"/>
    </source>
</evidence>
<dbReference type="InterPro" id="IPR005644">
    <property type="entry name" value="NolW-like"/>
</dbReference>
<sequence length="682" mass="73605">MKHSFLRALAAMLLPVLVLAGAWQGSAHAQQPPAGEATAQETLVQANLEGVFLADFIRFIGQYTGRNIVFRDDQIPKVKINIVSQESMSDAALLAIFHETLASAGLTAVSRDGSLLVQPAAQSQRVVPALRSKAGPGTQGGQEDEMVLTACRLKEHMHTKTAGESLKNLMSASGQIVEIPQARTLLLIDTRDRVDRVLRVLDLLQSLKPSLQFAIFPLHKADAARVSASLQELFEKMLEEEQTDSRPLLTALVWSNSVLMAGTAEQKATVAKLLADMDRVDTESQGLINIYRLRNAKAESVSSVLEKLVGQSLEKKEQAEGAATSGSGGKALSKLQLFQVSADEETNSVVVLSSKEVQPAVEKIIQELDRPMDQVYVEALIMETTLTNAKEFGVEWLLAGKGKGDSSFGNVGFVRSSSSLLSYAEPVIGQETAGVPQFESLPAGFSLGVLGNIITFGGEKFANIGALVNFAKDVSKINILSTPQLMTLDHAEAEVFVGQEVPYATSEKFDANNNPVNTFEYRDVGIKLKVTPHINKEENLIRLDLEQELKQVIAVSEQLAPTTLNRYTKTSVQLMDGATIVISGLISNDTDKSRQGIPGLAAIPAVGWLFKRETTSSTKTTILVFISARIIHTVETARAITKAKQEAHEALINESESLYEDAFSLRSGRGSAPAASNATGVQ</sequence>
<evidence type="ECO:0000256" key="5">
    <source>
        <dbReference type="ARBA" id="ARBA00022692"/>
    </source>
</evidence>
<dbReference type="EMBL" id="CP006586">
    <property type="protein sequence ID" value="AGW15217.1"/>
    <property type="molecule type" value="Genomic_DNA"/>
</dbReference>
<evidence type="ECO:0000256" key="6">
    <source>
        <dbReference type="ARBA" id="ARBA00022729"/>
    </source>
</evidence>
<dbReference type="PANTHER" id="PTHR30332">
    <property type="entry name" value="PROBABLE GENERAL SECRETION PATHWAY PROTEIN D"/>
    <property type="match status" value="1"/>
</dbReference>
<keyword evidence="6 11" id="KW-0732">Signal</keyword>
<evidence type="ECO:0000313" key="16">
    <source>
        <dbReference type="Proteomes" id="UP000016587"/>
    </source>
</evidence>
<dbReference type="GO" id="GO:0015628">
    <property type="term" value="P:protein secretion by the type II secretion system"/>
    <property type="evidence" value="ECO:0007669"/>
    <property type="project" value="InterPro"/>
</dbReference>
<dbReference type="Pfam" id="PF00263">
    <property type="entry name" value="Secretin"/>
    <property type="match status" value="1"/>
</dbReference>
<reference evidence="16" key="2">
    <citation type="submission" date="2013-07" db="EMBL/GenBank/DDBJ databases">
        <authorList>
            <person name="Morais-Silva F.O."/>
            <person name="Rezende A.M."/>
            <person name="Pimentel C."/>
            <person name="Resende D.M."/>
            <person name="Santos C.I."/>
            <person name="Clemente C."/>
            <person name="de Oliveira L.M."/>
            <person name="da Silva S.M."/>
            <person name="Costa D.A."/>
            <person name="Varela-Raposo A."/>
            <person name="Horacio E.C.A."/>
            <person name="Matos M."/>
            <person name="Flores O."/>
            <person name="Ruiz J.C."/>
            <person name="Rodrigues-Pousada C."/>
        </authorList>
    </citation>
    <scope>NUCLEOTIDE SEQUENCE [LARGE SCALE GENOMIC DNA]</scope>
    <source>
        <strain evidence="16">ATCC 19364 / DSM 1382 / NCIMB 9332 / VKM B-1759</strain>
        <plasmid evidence="16">Plasmid</plasmid>
    </source>
</reference>
<organism evidence="15 16">
    <name type="scientific">Megalodesulfovibrio gigas (strain ATCC 19364 / DSM 1382 / NCIMB 9332 / VKM B-1759)</name>
    <name type="common">Desulfovibrio gigas</name>
    <dbReference type="NCBI Taxonomy" id="1121448"/>
    <lineage>
        <taxon>Bacteria</taxon>
        <taxon>Pseudomonadati</taxon>
        <taxon>Thermodesulfobacteriota</taxon>
        <taxon>Desulfovibrionia</taxon>
        <taxon>Desulfovibrionales</taxon>
        <taxon>Desulfovibrionaceae</taxon>
        <taxon>Megalodesulfovibrio</taxon>
    </lineage>
</organism>
<feature type="chain" id="PRO_5004588370" evidence="11">
    <location>
        <begin position="30"/>
        <end position="682"/>
    </location>
</feature>
<dbReference type="InterPro" id="IPR038591">
    <property type="entry name" value="NolW-like_sf"/>
</dbReference>
<keyword evidence="5" id="KW-0812">Transmembrane</keyword>
<dbReference type="KEGG" id="dgg:DGI_4003"/>
<dbReference type="Gene3D" id="3.30.1370.120">
    <property type="match status" value="3"/>
</dbReference>
<keyword evidence="4" id="KW-1134">Transmembrane beta strand</keyword>
<evidence type="ECO:0000259" key="12">
    <source>
        <dbReference type="Pfam" id="PF00263"/>
    </source>
</evidence>
<reference evidence="15 16" key="1">
    <citation type="journal article" date="2013" name="J. Bacteriol.">
        <title>Roles of HynAB and Ech, the only two hydrogenases found in the model sulfate reducer Desulfovibrio gigas.</title>
        <authorList>
            <person name="Morais-Silva F.O."/>
            <person name="Santos C.I."/>
            <person name="Rodrigues R."/>
            <person name="Pereira I.A."/>
            <person name="Rodrigues-Pousada C."/>
        </authorList>
    </citation>
    <scope>NUCLEOTIDE SEQUENCE [LARGE SCALE GENOMIC DNA]</scope>
    <source>
        <strain evidence="16">ATCC 19364 / DSM 1382 / NCIMB 9332 / VKM B-1759</strain>
        <plasmid evidence="16">Plasmid</plasmid>
    </source>
</reference>
<dbReference type="GO" id="GO:0009279">
    <property type="term" value="C:cell outer membrane"/>
    <property type="evidence" value="ECO:0007669"/>
    <property type="project" value="UniProtKB-SubCell"/>
</dbReference>
<evidence type="ECO:0000256" key="3">
    <source>
        <dbReference type="ARBA" id="ARBA00022448"/>
    </source>
</evidence>
<evidence type="ECO:0000256" key="10">
    <source>
        <dbReference type="RuleBase" id="RU004004"/>
    </source>
</evidence>
<dbReference type="InterPro" id="IPR004846">
    <property type="entry name" value="T2SS/T3SS_dom"/>
</dbReference>
<name>T2GGI0_MEGG1</name>
<evidence type="ECO:0000256" key="7">
    <source>
        <dbReference type="ARBA" id="ARBA00022927"/>
    </source>
</evidence>
<dbReference type="OrthoDB" id="9775455at2"/>
<geneLocation type="plasmid" evidence="16"/>
<dbReference type="InterPro" id="IPR001775">
    <property type="entry name" value="GspD/PilQ"/>
</dbReference>
<keyword evidence="9" id="KW-0998">Cell outer membrane</keyword>
<dbReference type="NCBIfam" id="TIGR02517">
    <property type="entry name" value="type_II_gspD"/>
    <property type="match status" value="1"/>
</dbReference>
<evidence type="ECO:0000259" key="13">
    <source>
        <dbReference type="Pfam" id="PF03958"/>
    </source>
</evidence>
<proteinExistence type="inferred from homology"/>
<accession>T2GGI0</accession>
<evidence type="ECO:0000256" key="4">
    <source>
        <dbReference type="ARBA" id="ARBA00022452"/>
    </source>
</evidence>
<feature type="domain" description="GspD-like N0" evidence="14">
    <location>
        <begin position="47"/>
        <end position="114"/>
    </location>
</feature>
<comment type="similarity">
    <text evidence="2">Belongs to the bacterial secretin family. GSP D subfamily.</text>
</comment>
<dbReference type="InterPro" id="IPR049371">
    <property type="entry name" value="GspD-like_N0"/>
</dbReference>
<dbReference type="Pfam" id="PF03958">
    <property type="entry name" value="Secretin_N"/>
    <property type="match status" value="1"/>
</dbReference>
<evidence type="ECO:0000256" key="1">
    <source>
        <dbReference type="ARBA" id="ARBA00004442"/>
    </source>
</evidence>
<dbReference type="GO" id="GO:0015627">
    <property type="term" value="C:type II protein secretion system complex"/>
    <property type="evidence" value="ECO:0007669"/>
    <property type="project" value="InterPro"/>
</dbReference>
<keyword evidence="7" id="KW-0653">Protein transport</keyword>
<dbReference type="InterPro" id="IPR050810">
    <property type="entry name" value="Bact_Secretion_Sys_Channel"/>
</dbReference>
<dbReference type="InterPro" id="IPR013356">
    <property type="entry name" value="T2SS_GspD"/>
</dbReference>
<dbReference type="Pfam" id="PF21305">
    <property type="entry name" value="type_II_gspD_N0"/>
    <property type="match status" value="1"/>
</dbReference>
<dbReference type="PATRIC" id="fig|1121448.10.peg.3492"/>
<evidence type="ECO:0000256" key="8">
    <source>
        <dbReference type="ARBA" id="ARBA00023136"/>
    </source>
</evidence>
<keyword evidence="3 10" id="KW-0813">Transport</keyword>
<evidence type="ECO:0000313" key="15">
    <source>
        <dbReference type="EMBL" id="AGW15217.1"/>
    </source>
</evidence>
<keyword evidence="15" id="KW-0614">Plasmid</keyword>
<dbReference type="AlphaFoldDB" id="T2GGI0"/>
<feature type="signal peptide" evidence="11">
    <location>
        <begin position="1"/>
        <end position="29"/>
    </location>
</feature>
<feature type="domain" description="Type II/III secretion system secretin-like" evidence="12">
    <location>
        <begin position="473"/>
        <end position="631"/>
    </location>
</feature>
<evidence type="ECO:0000259" key="14">
    <source>
        <dbReference type="Pfam" id="PF21305"/>
    </source>
</evidence>
<dbReference type="PANTHER" id="PTHR30332:SF24">
    <property type="entry name" value="SECRETIN GSPD-RELATED"/>
    <property type="match status" value="1"/>
</dbReference>
<dbReference type="RefSeq" id="WP_021758404.1">
    <property type="nucleotide sequence ID" value="NC_022436.1"/>
</dbReference>
<keyword evidence="8" id="KW-0472">Membrane</keyword>
<keyword evidence="16" id="KW-1185">Reference proteome</keyword>